<evidence type="ECO:0000256" key="4">
    <source>
        <dbReference type="ARBA" id="ARBA00022692"/>
    </source>
</evidence>
<feature type="transmembrane region" description="Helical" evidence="7">
    <location>
        <begin position="32"/>
        <end position="52"/>
    </location>
</feature>
<name>A0A2R4XHS9_9BURK</name>
<feature type="transmembrane region" description="Helical" evidence="7">
    <location>
        <begin position="143"/>
        <end position="166"/>
    </location>
</feature>
<evidence type="ECO:0000313" key="10">
    <source>
        <dbReference type="Proteomes" id="UP000244571"/>
    </source>
</evidence>
<dbReference type="Proteomes" id="UP000244571">
    <property type="component" value="Chromosome"/>
</dbReference>
<reference evidence="9 10" key="1">
    <citation type="submission" date="2018-04" db="EMBL/GenBank/DDBJ databases">
        <title>Bordetella sp. HZ20 isolated from seawater.</title>
        <authorList>
            <person name="Sun C."/>
        </authorList>
    </citation>
    <scope>NUCLEOTIDE SEQUENCE [LARGE SCALE GENOMIC DNA]</scope>
    <source>
        <strain evidence="9 10">HZ20</strain>
    </source>
</reference>
<comment type="similarity">
    <text evidence="2 7">Belongs to the DedA family.</text>
</comment>
<evidence type="ECO:0000256" key="2">
    <source>
        <dbReference type="ARBA" id="ARBA00010792"/>
    </source>
</evidence>
<comment type="subcellular location">
    <subcellularLocation>
        <location evidence="1 7">Cell membrane</location>
        <topology evidence="1 7">Multi-pass membrane protein</topology>
    </subcellularLocation>
</comment>
<sequence length="206" mass="22419">MQEYLDQIQLFIQTNQVWAGPIIGLLTFGESLLIVGVLIPATTLLFFAGGLVGSGTLEPMPLLVWGSLGAILGDAASYALGRWTGPSLLRWKILKRHRTSVARARLFFYRYGFMAVFVGRFLGPLRSTVPAVAGVMGMSHWRFQIANITSSIAWVPALLAPGFLTAKSLSTAQQTSELGLYIAGGLSLVIGVGLFYLFVRKRPSKR</sequence>
<dbReference type="AlphaFoldDB" id="A0A2R4XHS9"/>
<dbReference type="InterPro" id="IPR032818">
    <property type="entry name" value="DedA-like"/>
</dbReference>
<keyword evidence="10" id="KW-1185">Reference proteome</keyword>
<evidence type="ECO:0000259" key="8">
    <source>
        <dbReference type="Pfam" id="PF09335"/>
    </source>
</evidence>
<dbReference type="Pfam" id="PF09335">
    <property type="entry name" value="VTT_dom"/>
    <property type="match status" value="1"/>
</dbReference>
<evidence type="ECO:0000256" key="5">
    <source>
        <dbReference type="ARBA" id="ARBA00022989"/>
    </source>
</evidence>
<dbReference type="OrthoDB" id="9780918at2"/>
<dbReference type="RefSeq" id="WP_108620779.1">
    <property type="nucleotide sequence ID" value="NZ_CP028901.1"/>
</dbReference>
<keyword evidence="5 7" id="KW-1133">Transmembrane helix</keyword>
<keyword evidence="4 7" id="KW-0812">Transmembrane</keyword>
<dbReference type="EMBL" id="CP028901">
    <property type="protein sequence ID" value="AWB33350.1"/>
    <property type="molecule type" value="Genomic_DNA"/>
</dbReference>
<dbReference type="PANTHER" id="PTHR30353">
    <property type="entry name" value="INNER MEMBRANE PROTEIN DEDA-RELATED"/>
    <property type="match status" value="1"/>
</dbReference>
<proteinExistence type="inferred from homology"/>
<keyword evidence="6 7" id="KW-0472">Membrane</keyword>
<keyword evidence="3 7" id="KW-1003">Cell membrane</keyword>
<gene>
    <name evidence="9" type="ORF">DBV39_06115</name>
</gene>
<dbReference type="InterPro" id="IPR032816">
    <property type="entry name" value="VTT_dom"/>
</dbReference>
<feature type="transmembrane region" description="Helical" evidence="7">
    <location>
        <begin position="106"/>
        <end position="123"/>
    </location>
</feature>
<feature type="domain" description="VTT" evidence="8">
    <location>
        <begin position="39"/>
        <end position="161"/>
    </location>
</feature>
<evidence type="ECO:0000256" key="7">
    <source>
        <dbReference type="RuleBase" id="RU367016"/>
    </source>
</evidence>
<feature type="transmembrane region" description="Helical" evidence="7">
    <location>
        <begin position="178"/>
        <end position="199"/>
    </location>
</feature>
<evidence type="ECO:0000313" key="9">
    <source>
        <dbReference type="EMBL" id="AWB33350.1"/>
    </source>
</evidence>
<evidence type="ECO:0000256" key="6">
    <source>
        <dbReference type="ARBA" id="ARBA00023136"/>
    </source>
</evidence>
<protein>
    <recommendedName>
        <fullName evidence="8">VTT domain-containing protein</fullName>
    </recommendedName>
</protein>
<dbReference type="KEGG" id="boz:DBV39_06115"/>
<organism evidence="9 10">
    <name type="scientific">Orrella marina</name>
    <dbReference type="NCBI Taxonomy" id="2163011"/>
    <lineage>
        <taxon>Bacteria</taxon>
        <taxon>Pseudomonadati</taxon>
        <taxon>Pseudomonadota</taxon>
        <taxon>Betaproteobacteria</taxon>
        <taxon>Burkholderiales</taxon>
        <taxon>Alcaligenaceae</taxon>
        <taxon>Orrella</taxon>
    </lineage>
</organism>
<evidence type="ECO:0000256" key="3">
    <source>
        <dbReference type="ARBA" id="ARBA00022475"/>
    </source>
</evidence>
<feature type="transmembrane region" description="Helical" evidence="7">
    <location>
        <begin position="64"/>
        <end position="85"/>
    </location>
</feature>
<dbReference type="GO" id="GO:0005886">
    <property type="term" value="C:plasma membrane"/>
    <property type="evidence" value="ECO:0007669"/>
    <property type="project" value="UniProtKB-SubCell"/>
</dbReference>
<accession>A0A2R4XHS9</accession>
<dbReference type="PANTHER" id="PTHR30353:SF15">
    <property type="entry name" value="INNER MEMBRANE PROTEIN YABI"/>
    <property type="match status" value="1"/>
</dbReference>
<evidence type="ECO:0000256" key="1">
    <source>
        <dbReference type="ARBA" id="ARBA00004651"/>
    </source>
</evidence>